<keyword evidence="3" id="KW-0573">Peptidoglycan synthesis</keyword>
<dbReference type="GO" id="GO:0031241">
    <property type="term" value="C:periplasmic side of cell outer membrane"/>
    <property type="evidence" value="ECO:0007669"/>
    <property type="project" value="TreeGrafter"/>
</dbReference>
<evidence type="ECO:0000256" key="1">
    <source>
        <dbReference type="ARBA" id="ARBA00022729"/>
    </source>
</evidence>
<gene>
    <name evidence="9" type="ORF">MNBD_GAMMA18-1975</name>
</gene>
<feature type="compositionally biased region" description="Gly residues" evidence="8">
    <location>
        <begin position="615"/>
        <end position="624"/>
    </location>
</feature>
<dbReference type="PANTHER" id="PTHR38038">
    <property type="entry name" value="PENICILLIN-BINDING PROTEIN ACTIVATOR LPOA"/>
    <property type="match status" value="1"/>
</dbReference>
<dbReference type="Gene3D" id="1.25.40.10">
    <property type="entry name" value="Tetratricopeptide repeat domain"/>
    <property type="match status" value="1"/>
</dbReference>
<dbReference type="SUPFAM" id="SSF53822">
    <property type="entry name" value="Periplasmic binding protein-like I"/>
    <property type="match status" value="1"/>
</dbReference>
<evidence type="ECO:0000256" key="6">
    <source>
        <dbReference type="ARBA" id="ARBA00023237"/>
    </source>
</evidence>
<dbReference type="GO" id="GO:0008360">
    <property type="term" value="P:regulation of cell shape"/>
    <property type="evidence" value="ECO:0007669"/>
    <property type="project" value="UniProtKB-KW"/>
</dbReference>
<feature type="compositionally biased region" description="Low complexity" evidence="8">
    <location>
        <begin position="604"/>
        <end position="614"/>
    </location>
</feature>
<dbReference type="Pfam" id="PF04348">
    <property type="entry name" value="LppC"/>
    <property type="match status" value="1"/>
</dbReference>
<sequence length="624" mass="70884">MYSRDSLYPLFLLLCLALTSCATISPQPTKSDTDNGSETESTIQTILQQAQQRRSPAREHYLLQIASTLFYQGERDQAAEILNEIDREMLELGLLIRRQLLAAQIAEEVALPQQVIEALDPLLGIPLGEATQAKHYYQLLINAHQSLQHDQQEAEARIGIMAYISDEEARLDNIQRLLDIALSTDRQLTHEDDPLVREHLQQRLAQILGALENWRYRDNNYLEKSLLEGIPETGNTIEMPQQIAVLLPLTGRYSQPAQAIREGILSAYYDEQSTSTLRFYDTQGKKEHAWSAYRQAINEGADFIIGPLTKEAVNHLAMVEMPQIPILALNHSNTLRMGPNGFYQLALSPEDEATQAALHAWNSGLRNPIILVPDNNWGERISLAFQETWGQLGGEIRSNQRYKPKESDFSKPIRAAFELDLSDQRHRNLQRSLATNIKFTPRRRQDVDFAFIAAQPRQARLLRPQFKFHYASDIPIYGTSHLYQGTPNPQQDRDMDGITFGDIPWTLDTDKDKPLRKKILSIWPNAGKRYWRLYAMGVDAYRLSAFLQARPTRLNYYGETGHMQLTHDGKLYRQLEWAKFYRGKPKNSNLKSGDKQNETEFIPTRASGRAAGTALSGGTGAAAN</sequence>
<dbReference type="InterPro" id="IPR007443">
    <property type="entry name" value="LpoA"/>
</dbReference>
<protein>
    <submittedName>
        <fullName evidence="9">Penicillin-binding protein activator LpoA</fullName>
    </submittedName>
</protein>
<dbReference type="PANTHER" id="PTHR38038:SF1">
    <property type="entry name" value="PENICILLIN-BINDING PROTEIN ACTIVATOR LPOA"/>
    <property type="match status" value="1"/>
</dbReference>
<evidence type="ECO:0000256" key="4">
    <source>
        <dbReference type="ARBA" id="ARBA00023136"/>
    </source>
</evidence>
<dbReference type="EMBL" id="UOFP01000253">
    <property type="protein sequence ID" value="VAW89108.1"/>
    <property type="molecule type" value="Genomic_DNA"/>
</dbReference>
<dbReference type="AlphaFoldDB" id="A0A3B0Z6W1"/>
<accession>A0A3B0Z6W1</accession>
<dbReference type="InterPro" id="IPR028082">
    <property type="entry name" value="Peripla_BP_I"/>
</dbReference>
<dbReference type="InterPro" id="IPR011990">
    <property type="entry name" value="TPR-like_helical_dom_sf"/>
</dbReference>
<keyword evidence="1" id="KW-0732">Signal</keyword>
<reference evidence="9" key="1">
    <citation type="submission" date="2018-06" db="EMBL/GenBank/DDBJ databases">
        <authorList>
            <person name="Zhirakovskaya E."/>
        </authorList>
    </citation>
    <scope>NUCLEOTIDE SEQUENCE</scope>
</reference>
<dbReference type="GO" id="GO:0030234">
    <property type="term" value="F:enzyme regulator activity"/>
    <property type="evidence" value="ECO:0007669"/>
    <property type="project" value="TreeGrafter"/>
</dbReference>
<evidence type="ECO:0000256" key="8">
    <source>
        <dbReference type="SAM" id="MobiDB-lite"/>
    </source>
</evidence>
<organism evidence="9">
    <name type="scientific">hydrothermal vent metagenome</name>
    <dbReference type="NCBI Taxonomy" id="652676"/>
    <lineage>
        <taxon>unclassified sequences</taxon>
        <taxon>metagenomes</taxon>
        <taxon>ecological metagenomes</taxon>
    </lineage>
</organism>
<name>A0A3B0Z6W1_9ZZZZ</name>
<keyword evidence="5" id="KW-0564">Palmitate</keyword>
<dbReference type="PROSITE" id="PS51257">
    <property type="entry name" value="PROKAR_LIPOPROTEIN"/>
    <property type="match status" value="1"/>
</dbReference>
<keyword evidence="7" id="KW-0449">Lipoprotein</keyword>
<dbReference type="CDD" id="cd06339">
    <property type="entry name" value="PBP1_YraM_LppC_lipoprotein-like"/>
    <property type="match status" value="1"/>
</dbReference>
<evidence type="ECO:0000256" key="5">
    <source>
        <dbReference type="ARBA" id="ARBA00023139"/>
    </source>
</evidence>
<dbReference type="Gene3D" id="3.40.50.2300">
    <property type="match status" value="2"/>
</dbReference>
<keyword evidence="2" id="KW-0133">Cell shape</keyword>
<evidence type="ECO:0000256" key="2">
    <source>
        <dbReference type="ARBA" id="ARBA00022960"/>
    </source>
</evidence>
<evidence type="ECO:0000256" key="7">
    <source>
        <dbReference type="ARBA" id="ARBA00023288"/>
    </source>
</evidence>
<evidence type="ECO:0000256" key="3">
    <source>
        <dbReference type="ARBA" id="ARBA00022984"/>
    </source>
</evidence>
<keyword evidence="6" id="KW-0998">Cell outer membrane</keyword>
<proteinExistence type="predicted"/>
<dbReference type="GO" id="GO:0009252">
    <property type="term" value="P:peptidoglycan biosynthetic process"/>
    <property type="evidence" value="ECO:0007669"/>
    <property type="project" value="UniProtKB-KW"/>
</dbReference>
<evidence type="ECO:0000313" key="9">
    <source>
        <dbReference type="EMBL" id="VAW89108.1"/>
    </source>
</evidence>
<feature type="region of interest" description="Disordered" evidence="8">
    <location>
        <begin position="586"/>
        <end position="624"/>
    </location>
</feature>
<keyword evidence="4" id="KW-0472">Membrane</keyword>